<comment type="similarity">
    <text evidence="2 6">Belongs to the TMC family.</text>
</comment>
<feature type="transmembrane region" description="Helical" evidence="6">
    <location>
        <begin position="179"/>
        <end position="201"/>
    </location>
</feature>
<keyword evidence="4 6" id="KW-1133">Transmembrane helix</keyword>
<dbReference type="GO" id="GO:0005886">
    <property type="term" value="C:plasma membrane"/>
    <property type="evidence" value="ECO:0007669"/>
    <property type="project" value="InterPro"/>
</dbReference>
<evidence type="ECO:0000256" key="2">
    <source>
        <dbReference type="ARBA" id="ARBA00006510"/>
    </source>
</evidence>
<feature type="transmembrane region" description="Helical" evidence="6">
    <location>
        <begin position="447"/>
        <end position="470"/>
    </location>
</feature>
<organism evidence="9 10">
    <name type="scientific">Petromyzon marinus</name>
    <name type="common">Sea lamprey</name>
    <dbReference type="NCBI Taxonomy" id="7757"/>
    <lineage>
        <taxon>Eukaryota</taxon>
        <taxon>Metazoa</taxon>
        <taxon>Chordata</taxon>
        <taxon>Craniata</taxon>
        <taxon>Vertebrata</taxon>
        <taxon>Cyclostomata</taxon>
        <taxon>Hyperoartia</taxon>
        <taxon>Petromyzontiformes</taxon>
        <taxon>Petromyzontidae</taxon>
        <taxon>Petromyzon</taxon>
    </lineage>
</organism>
<keyword evidence="9" id="KW-1185">Reference proteome</keyword>
<dbReference type="InterPro" id="IPR012496">
    <property type="entry name" value="TMC_dom"/>
</dbReference>
<feature type="transmembrane region" description="Helical" evidence="6">
    <location>
        <begin position="302"/>
        <end position="320"/>
    </location>
</feature>
<evidence type="ECO:0000313" key="10">
    <source>
        <dbReference type="RefSeq" id="XP_032817120.1"/>
    </source>
</evidence>
<dbReference type="PANTHER" id="PTHR23302">
    <property type="entry name" value="TRANSMEMBRANE CHANNEL-RELATED"/>
    <property type="match status" value="1"/>
</dbReference>
<feature type="transmembrane region" description="Helical" evidence="6">
    <location>
        <begin position="593"/>
        <end position="616"/>
    </location>
</feature>
<evidence type="ECO:0000259" key="8">
    <source>
        <dbReference type="Pfam" id="PF07810"/>
    </source>
</evidence>
<keyword evidence="3 6" id="KW-0812">Transmembrane</keyword>
<comment type="subcellular location">
    <subcellularLocation>
        <location evidence="1 6">Membrane</location>
        <topology evidence="1 6">Multi-pass membrane protein</topology>
    </subcellularLocation>
</comment>
<dbReference type="KEGG" id="pmrn:116946229"/>
<dbReference type="Pfam" id="PF07810">
    <property type="entry name" value="TMC"/>
    <property type="match status" value="1"/>
</dbReference>
<evidence type="ECO:0000256" key="3">
    <source>
        <dbReference type="ARBA" id="ARBA00022692"/>
    </source>
</evidence>
<evidence type="ECO:0000256" key="6">
    <source>
        <dbReference type="RuleBase" id="RU310713"/>
    </source>
</evidence>
<dbReference type="RefSeq" id="XP_032817120.1">
    <property type="nucleotide sequence ID" value="XM_032961229.1"/>
</dbReference>
<dbReference type="Proteomes" id="UP001318040">
    <property type="component" value="Chromosome 26"/>
</dbReference>
<feature type="transmembrane region" description="Helical" evidence="6">
    <location>
        <begin position="637"/>
        <end position="658"/>
    </location>
</feature>
<dbReference type="CTD" id="79905"/>
<evidence type="ECO:0000256" key="1">
    <source>
        <dbReference type="ARBA" id="ARBA00004141"/>
    </source>
</evidence>
<feature type="transmembrane region" description="Helical" evidence="6">
    <location>
        <begin position="567"/>
        <end position="587"/>
    </location>
</feature>
<dbReference type="PANTHER" id="PTHR23302:SF42">
    <property type="entry name" value="TRANSMEMBRANE CHANNEL-LIKE PROTEIN 7"/>
    <property type="match status" value="1"/>
</dbReference>
<feature type="transmembrane region" description="Helical" evidence="6">
    <location>
        <begin position="705"/>
        <end position="726"/>
    </location>
</feature>
<feature type="transmembrane region" description="Helical" evidence="6">
    <location>
        <begin position="399"/>
        <end position="419"/>
    </location>
</feature>
<evidence type="ECO:0000313" key="9">
    <source>
        <dbReference type="Proteomes" id="UP001318040"/>
    </source>
</evidence>
<reference evidence="10" key="1">
    <citation type="submission" date="2025-08" db="UniProtKB">
        <authorList>
            <consortium name="RefSeq"/>
        </authorList>
    </citation>
    <scope>IDENTIFICATION</scope>
    <source>
        <tissue evidence="10">Sperm</tissue>
    </source>
</reference>
<accession>A0AAJ7TFX4</accession>
<evidence type="ECO:0000256" key="7">
    <source>
        <dbReference type="SAM" id="MobiDB-lite"/>
    </source>
</evidence>
<keyword evidence="5 6" id="KW-0472">Membrane</keyword>
<evidence type="ECO:0000256" key="5">
    <source>
        <dbReference type="ARBA" id="ARBA00023136"/>
    </source>
</evidence>
<feature type="compositionally biased region" description="Basic and acidic residues" evidence="7">
    <location>
        <begin position="762"/>
        <end position="775"/>
    </location>
</feature>
<dbReference type="AlphaFoldDB" id="A0AAJ7TFX4"/>
<feature type="domain" description="TMC" evidence="8">
    <location>
        <begin position="525"/>
        <end position="635"/>
    </location>
</feature>
<dbReference type="InterPro" id="IPR038900">
    <property type="entry name" value="TMC"/>
</dbReference>
<proteinExistence type="inferred from homology"/>
<gene>
    <name evidence="10" type="primary">TMC7</name>
</gene>
<feature type="region of interest" description="Disordered" evidence="7">
    <location>
        <begin position="1"/>
        <end position="34"/>
    </location>
</feature>
<dbReference type="GO" id="GO:0008381">
    <property type="term" value="F:mechanosensitive monoatomic ion channel activity"/>
    <property type="evidence" value="ECO:0007669"/>
    <property type="project" value="TreeGrafter"/>
</dbReference>
<protein>
    <recommendedName>
        <fullName evidence="6">Transmembrane channel-like protein</fullName>
    </recommendedName>
</protein>
<sequence length="799" mass="88512">MASVSSTQASEGNGECSNDDVFSGDGGGGTDGTLANEVLRQLPSYRTMTMTLRVARRASARTLARRRSASRARGASLASELTTDSASNGAGVAQAAPAPVRDITVCMAAKRVERIRRKDSSAQLTTWQGWKRSQWKSLKRLNTLVKSWLKGLVLWRSSIHQIEGKFGTGIQAYFSFLRFLVVLNAVIFLLMLCFVTVPAIVGQHVAHPSSSSATTALASTNDTSDMNRSSNSNANVSAEAQRMINPVCAQYDPTNSGLVHYYHRILDLLSGTGFLEPTSLFYGFYGTGSYDLPADVRYNLPLAYLLTTLAYLVLSLVWIVKRSAEGFKHSLVQTEERFCNYCNKVFSGWDFCISDPDAAALKQSSISFELQADLEEEKIRSNIRGRSAMERLRIYSLRVLLNVVVLGLLAASFYSIYVATIDSQALLMQHAASEQKSRFIVSLVVEYLPSIVITAANFLMPVLFEVIITFEDYTPDFEIKLLLIRTVFLKLASIAVLLVSLWIQIVRCDGVVCEPCGYNHKTYPCWENRVGQEMYKLTIFDFIIFVAMVLFIEFPRKIIVTYCPFKIVQLLGTQEFSIPQNVLSIVYSQTICWIGAFFSPLIPLIAMIKYIIFFYLKKLSLFENYLPSVRPFRASSSNFFFLLVLLLGLVLAAVPVGYSVASMAPSQSCGPFRGATRVWDVVPASVRSLPPAAQKLLNVLSSEAFAVPLFILICLVLFYLIALAGAHKRVIHQLREQLAMEAKDKQFLITKLMEMQSSGPSESEKRRASVRERASRAARGGGGGRPDDPARPPLPGAVC</sequence>
<feature type="compositionally biased region" description="Polar residues" evidence="7">
    <location>
        <begin position="1"/>
        <end position="11"/>
    </location>
</feature>
<feature type="transmembrane region" description="Helical" evidence="6">
    <location>
        <begin position="482"/>
        <end position="505"/>
    </location>
</feature>
<feature type="region of interest" description="Disordered" evidence="7">
    <location>
        <begin position="756"/>
        <end position="799"/>
    </location>
</feature>
<evidence type="ECO:0000256" key="4">
    <source>
        <dbReference type="ARBA" id="ARBA00022989"/>
    </source>
</evidence>
<name>A0AAJ7TFX4_PETMA</name>
<feature type="transmembrane region" description="Helical" evidence="6">
    <location>
        <begin position="537"/>
        <end position="555"/>
    </location>
</feature>